<name>A0A507FGM5_9FUNG</name>
<dbReference type="Pfam" id="PF08616">
    <property type="entry name" value="SPA"/>
    <property type="match status" value="1"/>
</dbReference>
<dbReference type="STRING" id="246404.A0A507FGM5"/>
<dbReference type="OrthoDB" id="66409at2759"/>
<dbReference type="PANTHER" id="PTHR28245">
    <property type="entry name" value="ARF3-INTERACTING PROTEIN 1"/>
    <property type="match status" value="1"/>
</dbReference>
<dbReference type="Proteomes" id="UP000320333">
    <property type="component" value="Unassembled WGS sequence"/>
</dbReference>
<feature type="region of interest" description="Disordered" evidence="1">
    <location>
        <begin position="892"/>
        <end position="1065"/>
    </location>
</feature>
<feature type="domain" description="Arf3-interacting protein 1 N-terminal" evidence="2">
    <location>
        <begin position="8"/>
        <end position="77"/>
    </location>
</feature>
<dbReference type="InterPro" id="IPR052809">
    <property type="entry name" value="Actin_polarity_regulatory"/>
</dbReference>
<sequence length="1065" mass="117822">MSNDNVSYILISEWVNGAPQVKFQFPNAQIHSTHENIAPLMLPFGCELRPEDSFMFVLHAKNQNRDSLPDSESTVLKLRKFDSKTQVALLADAFSFDGRVWKPLSSSSSLIQLAPNSATIWDSDCLRTFAEINLESKAEYRQPERDCVVVYSEASIFGLRFNSEDDEICFVNHLDSALKLGKNYSANRPALPTIPRDPFAHLPSLFCQTVVRNTNSKIRSLTIASPHSWISAFEPLVTLALYDFMMNEKIGIVTSLFQAINSLDLSTMPRLTYPERTIMRCSYEPAEYFQSTFEDAIERGVARGGKRVGMLTEEWDGTTFPANLRFMDTMHSVEIPVYLYPGELSDFSMVQLVTTFSALDSINPPQNQELKWRNSAPYYWHPHLDSGARTHPLIFLMNALLTDKRIVFVGCGRSANEISNYVFAASSFGSGGGLVLSSLLDRTFGIVGAKEIQDLQPLMTGFVAGTADESIEQRHELWDIMLDINSGKITVSPQIRMGADGMSNPRAPEGDVDWMKQGFWIGDSEFVLDVITAIQSEAPELQIRQIMYDQIQRFVDITAVFEVEILNTTLIGQPPVSTLYPGVESAAFFRDEISKNAELLMLRNRIEGFKLSSKYFQYNHNIRLQKTYIPSDFPIRSLMSELHNRNIHYQPDTTRLVQIMFLIQDTILPGSDPVQTELLAALRTKGISVFAAGMMHDRWEIRNACTRILWRLDWHKIGTVYIQLLNPFYRLCYSRTSHLLLNQSDDIESDDESEETDSVASTPKLSVPLVKNRQSKIRMSVLLDQRNSNRVMFNKVNSGYMRGSVLATQGLAGIMSVPGLKPTGIDSGRFQKSQLSDTTPGWMDSSNGQSPVLDNASMRSGRSGRSAASKPADMGDLDRMLKSVEKLGFNNAAYPPSSLSQPALSSDGRGKPTVYDASDDEDSVSMDRGRGVTPAVQRSASTDSGFGNGSQPPRGQSVAPNTGGERMGRSDTFGASRAPRSASTGAPGMPSYGRPTGPPAVQQGYPAGYPNSPAGQQAGLIGQRQPSTSNTSPAVFVAPPRNPSAGRVTRPAMGGQGQGEMQQQR</sequence>
<dbReference type="InterPro" id="IPR012860">
    <property type="entry name" value="Afi1_N"/>
</dbReference>
<accession>A0A507FGM5</accession>
<evidence type="ECO:0000259" key="2">
    <source>
        <dbReference type="Pfam" id="PF07792"/>
    </source>
</evidence>
<dbReference type="GO" id="GO:0005886">
    <property type="term" value="C:plasma membrane"/>
    <property type="evidence" value="ECO:0007669"/>
    <property type="project" value="TreeGrafter"/>
</dbReference>
<feature type="compositionally biased region" description="Polar residues" evidence="1">
    <location>
        <begin position="1024"/>
        <end position="1033"/>
    </location>
</feature>
<feature type="compositionally biased region" description="Low complexity" evidence="1">
    <location>
        <begin position="892"/>
        <end position="906"/>
    </location>
</feature>
<dbReference type="AlphaFoldDB" id="A0A507FGM5"/>
<feature type="compositionally biased region" description="Low complexity" evidence="1">
    <location>
        <begin position="856"/>
        <end position="869"/>
    </location>
</feature>
<dbReference type="EMBL" id="QEAP01000126">
    <property type="protein sequence ID" value="TPX74436.1"/>
    <property type="molecule type" value="Genomic_DNA"/>
</dbReference>
<organism evidence="3 4">
    <name type="scientific">Chytriomyces confervae</name>
    <dbReference type="NCBI Taxonomy" id="246404"/>
    <lineage>
        <taxon>Eukaryota</taxon>
        <taxon>Fungi</taxon>
        <taxon>Fungi incertae sedis</taxon>
        <taxon>Chytridiomycota</taxon>
        <taxon>Chytridiomycota incertae sedis</taxon>
        <taxon>Chytridiomycetes</taxon>
        <taxon>Chytridiales</taxon>
        <taxon>Chytriomycetaceae</taxon>
        <taxon>Chytriomyces</taxon>
    </lineage>
</organism>
<reference evidence="3 4" key="1">
    <citation type="journal article" date="2019" name="Sci. Rep.">
        <title>Comparative genomics of chytrid fungi reveal insights into the obligate biotrophic and pathogenic lifestyle of Synchytrium endobioticum.</title>
        <authorList>
            <person name="van de Vossenberg B.T.L.H."/>
            <person name="Warris S."/>
            <person name="Nguyen H.D.T."/>
            <person name="van Gent-Pelzer M.P.E."/>
            <person name="Joly D.L."/>
            <person name="van de Geest H.C."/>
            <person name="Bonants P.J.M."/>
            <person name="Smith D.S."/>
            <person name="Levesque C.A."/>
            <person name="van der Lee T.A.J."/>
        </authorList>
    </citation>
    <scope>NUCLEOTIDE SEQUENCE [LARGE SCALE GENOMIC DNA]</scope>
    <source>
        <strain evidence="3 4">CBS 675.73</strain>
    </source>
</reference>
<feature type="region of interest" description="Disordered" evidence="1">
    <location>
        <begin position="830"/>
        <end position="876"/>
    </location>
</feature>
<feature type="compositionally biased region" description="Polar residues" evidence="1">
    <location>
        <begin position="936"/>
        <end position="960"/>
    </location>
</feature>
<dbReference type="GO" id="GO:0051666">
    <property type="term" value="P:actin cortical patch localization"/>
    <property type="evidence" value="ECO:0007669"/>
    <property type="project" value="TreeGrafter"/>
</dbReference>
<keyword evidence="4" id="KW-1185">Reference proteome</keyword>
<dbReference type="PANTHER" id="PTHR28245:SF1">
    <property type="entry name" value="ARF3-INTERACTING PROTEIN 1"/>
    <property type="match status" value="1"/>
</dbReference>
<comment type="caution">
    <text evidence="3">The sequence shown here is derived from an EMBL/GenBank/DDBJ whole genome shotgun (WGS) entry which is preliminary data.</text>
</comment>
<gene>
    <name evidence="3" type="ORF">CcCBS67573_g04294</name>
</gene>
<evidence type="ECO:0000256" key="1">
    <source>
        <dbReference type="SAM" id="MobiDB-lite"/>
    </source>
</evidence>
<dbReference type="Pfam" id="PF07792">
    <property type="entry name" value="Afi1"/>
    <property type="match status" value="1"/>
</dbReference>
<proteinExistence type="predicted"/>
<feature type="compositionally biased region" description="Polar residues" evidence="1">
    <location>
        <begin position="830"/>
        <end position="852"/>
    </location>
</feature>
<protein>
    <recommendedName>
        <fullName evidence="2">Arf3-interacting protein 1 N-terminal domain-containing protein</fullName>
    </recommendedName>
</protein>
<evidence type="ECO:0000313" key="3">
    <source>
        <dbReference type="EMBL" id="TPX74436.1"/>
    </source>
</evidence>
<evidence type="ECO:0000313" key="4">
    <source>
        <dbReference type="Proteomes" id="UP000320333"/>
    </source>
</evidence>